<feature type="domain" description="CBS" evidence="3">
    <location>
        <begin position="71"/>
        <end position="126"/>
    </location>
</feature>
<dbReference type="Pfam" id="PF00571">
    <property type="entry name" value="CBS"/>
    <property type="match status" value="2"/>
</dbReference>
<evidence type="ECO:0000259" key="3">
    <source>
        <dbReference type="PROSITE" id="PS51371"/>
    </source>
</evidence>
<dbReference type="SMART" id="SM00116">
    <property type="entry name" value="CBS"/>
    <property type="match status" value="2"/>
</dbReference>
<dbReference type="CDD" id="cd04622">
    <property type="entry name" value="CBS_pair_HRP1_like"/>
    <property type="match status" value="1"/>
</dbReference>
<dbReference type="PROSITE" id="PS51371">
    <property type="entry name" value="CBS"/>
    <property type="match status" value="2"/>
</dbReference>
<dbReference type="PANTHER" id="PTHR43080:SF2">
    <property type="entry name" value="CBS DOMAIN-CONTAINING PROTEIN"/>
    <property type="match status" value="1"/>
</dbReference>
<evidence type="ECO:0000313" key="5">
    <source>
        <dbReference type="Proteomes" id="UP001556040"/>
    </source>
</evidence>
<evidence type="ECO:0000313" key="4">
    <source>
        <dbReference type="EMBL" id="MEW9503343.1"/>
    </source>
</evidence>
<organism evidence="4 5">
    <name type="scientific">Jeotgalibacillus marinus</name>
    <dbReference type="NCBI Taxonomy" id="86667"/>
    <lineage>
        <taxon>Bacteria</taxon>
        <taxon>Bacillati</taxon>
        <taxon>Bacillota</taxon>
        <taxon>Bacilli</taxon>
        <taxon>Bacillales</taxon>
        <taxon>Caryophanaceae</taxon>
        <taxon>Jeotgalibacillus</taxon>
    </lineage>
</organism>
<sequence>MNVRDVMTDAVETCEKTDSIEHVAELMKERDIGILPVLDQGKIIGMVSDRDLVIRGVAEHKDEYGQIDQVMTHKIINVTPDTTSQEAASLMASEQVRRLPVIENDKVVGMVSLGDLAVQSQSNDQAGDALTDISQP</sequence>
<name>A0ABV3Q7J9_9BACL</name>
<proteinExistence type="predicted"/>
<dbReference type="EMBL" id="JBFMIA010000034">
    <property type="protein sequence ID" value="MEW9503343.1"/>
    <property type="molecule type" value="Genomic_DNA"/>
</dbReference>
<dbReference type="InterPro" id="IPR051257">
    <property type="entry name" value="Diverse_CBS-Domain"/>
</dbReference>
<comment type="caution">
    <text evidence="4">The sequence shown here is derived from an EMBL/GenBank/DDBJ whole genome shotgun (WGS) entry which is preliminary data.</text>
</comment>
<protein>
    <submittedName>
        <fullName evidence="4">CBS domain-containing protein</fullName>
    </submittedName>
</protein>
<reference evidence="4 5" key="1">
    <citation type="journal article" date="1979" name="Int. J. Syst. Evol. Microbiol.">
        <title>Bacillus globisporus subsp. marinus subsp. nov.</title>
        <authorList>
            <person name="Liu H."/>
        </authorList>
    </citation>
    <scope>NUCLEOTIDE SEQUENCE [LARGE SCALE GENOMIC DNA]</scope>
    <source>
        <strain evidence="4 5">DSM 1297</strain>
    </source>
</reference>
<dbReference type="Proteomes" id="UP001556040">
    <property type="component" value="Unassembled WGS sequence"/>
</dbReference>
<accession>A0ABV3Q7J9</accession>
<gene>
    <name evidence="4" type="ORF">AB1471_16350</name>
</gene>
<dbReference type="InterPro" id="IPR000644">
    <property type="entry name" value="CBS_dom"/>
</dbReference>
<dbReference type="SUPFAM" id="SSF54631">
    <property type="entry name" value="CBS-domain pair"/>
    <property type="match status" value="1"/>
</dbReference>
<feature type="domain" description="CBS" evidence="3">
    <location>
        <begin position="7"/>
        <end position="63"/>
    </location>
</feature>
<dbReference type="PANTHER" id="PTHR43080">
    <property type="entry name" value="CBS DOMAIN-CONTAINING PROTEIN CBSX3, MITOCHONDRIAL"/>
    <property type="match status" value="1"/>
</dbReference>
<evidence type="ECO:0000256" key="1">
    <source>
        <dbReference type="ARBA" id="ARBA00023122"/>
    </source>
</evidence>
<keyword evidence="1 2" id="KW-0129">CBS domain</keyword>
<dbReference type="RefSeq" id="WP_367780832.1">
    <property type="nucleotide sequence ID" value="NZ_JBFMIA010000034.1"/>
</dbReference>
<dbReference type="InterPro" id="IPR046342">
    <property type="entry name" value="CBS_dom_sf"/>
</dbReference>
<dbReference type="Gene3D" id="3.10.580.10">
    <property type="entry name" value="CBS-domain"/>
    <property type="match status" value="1"/>
</dbReference>
<evidence type="ECO:0000256" key="2">
    <source>
        <dbReference type="PROSITE-ProRule" id="PRU00703"/>
    </source>
</evidence>
<keyword evidence="5" id="KW-1185">Reference proteome</keyword>